<dbReference type="RefSeq" id="XP_008023382.1">
    <property type="nucleotide sequence ID" value="XM_008025191.1"/>
</dbReference>
<dbReference type="AlphaFoldDB" id="R0K6S5"/>
<name>R0K6S5_EXST2</name>
<dbReference type="Gene3D" id="1.20.1250.20">
    <property type="entry name" value="MFS general substrate transporter like domains"/>
    <property type="match status" value="1"/>
</dbReference>
<dbReference type="Proteomes" id="UP000016935">
    <property type="component" value="Unassembled WGS sequence"/>
</dbReference>
<dbReference type="EMBL" id="KB908526">
    <property type="protein sequence ID" value="EOA88683.1"/>
    <property type="molecule type" value="Genomic_DNA"/>
</dbReference>
<feature type="transmembrane region" description="Helical" evidence="5">
    <location>
        <begin position="430"/>
        <end position="450"/>
    </location>
</feature>
<feature type="transmembrane region" description="Helical" evidence="5">
    <location>
        <begin position="325"/>
        <end position="348"/>
    </location>
</feature>
<dbReference type="InterPro" id="IPR051617">
    <property type="entry name" value="UNC-93-like_regulator"/>
</dbReference>
<keyword evidence="4 5" id="KW-0472">Membrane</keyword>
<reference evidence="6 7" key="1">
    <citation type="journal article" date="2012" name="PLoS Pathog.">
        <title>Diverse lifestyles and strategies of plant pathogenesis encoded in the genomes of eighteen Dothideomycetes fungi.</title>
        <authorList>
            <person name="Ohm R.A."/>
            <person name="Feau N."/>
            <person name="Henrissat B."/>
            <person name="Schoch C.L."/>
            <person name="Horwitz B.A."/>
            <person name="Barry K.W."/>
            <person name="Condon B.J."/>
            <person name="Copeland A.C."/>
            <person name="Dhillon B."/>
            <person name="Glaser F."/>
            <person name="Hesse C.N."/>
            <person name="Kosti I."/>
            <person name="LaButti K."/>
            <person name="Lindquist E.A."/>
            <person name="Lucas S."/>
            <person name="Salamov A.A."/>
            <person name="Bradshaw R.E."/>
            <person name="Ciuffetti L."/>
            <person name="Hamelin R.C."/>
            <person name="Kema G.H.J."/>
            <person name="Lawrence C."/>
            <person name="Scott J.A."/>
            <person name="Spatafora J.W."/>
            <person name="Turgeon B.G."/>
            <person name="de Wit P.J.G.M."/>
            <person name="Zhong S."/>
            <person name="Goodwin S.B."/>
            <person name="Grigoriev I.V."/>
        </authorList>
    </citation>
    <scope>NUCLEOTIDE SEQUENCE [LARGE SCALE GENOMIC DNA]</scope>
    <source>
        <strain evidence="7">28A</strain>
    </source>
</reference>
<evidence type="ECO:0000313" key="7">
    <source>
        <dbReference type="Proteomes" id="UP000016935"/>
    </source>
</evidence>
<evidence type="ECO:0000313" key="6">
    <source>
        <dbReference type="EMBL" id="EOA88683.1"/>
    </source>
</evidence>
<reference evidence="6 7" key="2">
    <citation type="journal article" date="2013" name="PLoS Genet.">
        <title>Comparative genome structure, secondary metabolite, and effector coding capacity across Cochliobolus pathogens.</title>
        <authorList>
            <person name="Condon B.J."/>
            <person name="Leng Y."/>
            <person name="Wu D."/>
            <person name="Bushley K.E."/>
            <person name="Ohm R.A."/>
            <person name="Otillar R."/>
            <person name="Martin J."/>
            <person name="Schackwitz W."/>
            <person name="Grimwood J."/>
            <person name="MohdZainudin N."/>
            <person name="Xue C."/>
            <person name="Wang R."/>
            <person name="Manning V.A."/>
            <person name="Dhillon B."/>
            <person name="Tu Z.J."/>
            <person name="Steffenson B.J."/>
            <person name="Salamov A."/>
            <person name="Sun H."/>
            <person name="Lowry S."/>
            <person name="LaButti K."/>
            <person name="Han J."/>
            <person name="Copeland A."/>
            <person name="Lindquist E."/>
            <person name="Barry K."/>
            <person name="Schmutz J."/>
            <person name="Baker S.E."/>
            <person name="Ciuffetti L.M."/>
            <person name="Grigoriev I.V."/>
            <person name="Zhong S."/>
            <person name="Turgeon B.G."/>
        </authorList>
    </citation>
    <scope>NUCLEOTIDE SEQUENCE [LARGE SCALE GENOMIC DNA]</scope>
    <source>
        <strain evidence="7">28A</strain>
    </source>
</reference>
<dbReference type="GO" id="GO:0016020">
    <property type="term" value="C:membrane"/>
    <property type="evidence" value="ECO:0007669"/>
    <property type="project" value="UniProtKB-SubCell"/>
</dbReference>
<dbReference type="PANTHER" id="PTHR23294:SF19">
    <property type="entry name" value="DUF895 DOMAIN MEMBRANE PROTEIN-RELATED"/>
    <property type="match status" value="1"/>
</dbReference>
<dbReference type="PANTHER" id="PTHR23294">
    <property type="entry name" value="ET TRANSLATION PRODUCT-RELATED"/>
    <property type="match status" value="1"/>
</dbReference>
<comment type="subcellular location">
    <subcellularLocation>
        <location evidence="1">Membrane</location>
        <topology evidence="1">Multi-pass membrane protein</topology>
    </subcellularLocation>
</comment>
<organism evidence="6 7">
    <name type="scientific">Exserohilum turcicum (strain 28A)</name>
    <name type="common">Northern leaf blight fungus</name>
    <name type="synonym">Setosphaeria turcica</name>
    <dbReference type="NCBI Taxonomy" id="671987"/>
    <lineage>
        <taxon>Eukaryota</taxon>
        <taxon>Fungi</taxon>
        <taxon>Dikarya</taxon>
        <taxon>Ascomycota</taxon>
        <taxon>Pezizomycotina</taxon>
        <taxon>Dothideomycetes</taxon>
        <taxon>Pleosporomycetidae</taxon>
        <taxon>Pleosporales</taxon>
        <taxon>Pleosporineae</taxon>
        <taxon>Pleosporaceae</taxon>
        <taxon>Exserohilum</taxon>
    </lineage>
</organism>
<keyword evidence="7" id="KW-1185">Reference proteome</keyword>
<sequence length="482" mass="53570">MASHPIKDDKEVSKTMDDNQVHIAVGTVEERRAYTLRTLFRSVLFQMVLFGALSFVGPAMSDAITNLGGGGLSSPWLANLANSLSYTMSFFSTIIGGPIINRIGIKWACVIAALTMPLQGSSYYVNARYHNEAYLLAANVIKGIGGGFLYVGETTAMLSYPKPEDRGFYLGVWSAMRNSGSVIGGAINFSTNHTDSKGGGIAWATYLIFVGFECSGFIWALLLSTTSKVRRRDNSPVNMSVEVSWKEEFLALWSYLKELKTWLIFIPAFYSFFYGGTMGTYLSLHFSVRARALSSLIVPTITIPSVVLFGKLLDTPRWSQRRRAWTAMSVWGLLQMGCFIWIAVEYAVLPDKIALDYRLHSHKWARAYMPYLIIFVSGYWTQLTLYWILSTLSDDVGRASRSGGVFRAFETAGQAVAYGLSSANHIHHVIPLYVNLALLVLTIPSISLLITKMPRRPEELAHTVEEHTKQHEVVLADSSKGK</sequence>
<dbReference type="Pfam" id="PF07690">
    <property type="entry name" value="MFS_1"/>
    <property type="match status" value="1"/>
</dbReference>
<dbReference type="GO" id="GO:0022857">
    <property type="term" value="F:transmembrane transporter activity"/>
    <property type="evidence" value="ECO:0007669"/>
    <property type="project" value="InterPro"/>
</dbReference>
<evidence type="ECO:0000256" key="2">
    <source>
        <dbReference type="ARBA" id="ARBA00022692"/>
    </source>
</evidence>
<gene>
    <name evidence="6" type="ORF">SETTUDRAFT_105997</name>
</gene>
<feature type="transmembrane region" description="Helical" evidence="5">
    <location>
        <begin position="80"/>
        <end position="100"/>
    </location>
</feature>
<dbReference type="eggNOG" id="KOG3098">
    <property type="taxonomic scope" value="Eukaryota"/>
</dbReference>
<dbReference type="SUPFAM" id="SSF103473">
    <property type="entry name" value="MFS general substrate transporter"/>
    <property type="match status" value="1"/>
</dbReference>
<feature type="transmembrane region" description="Helical" evidence="5">
    <location>
        <begin position="262"/>
        <end position="284"/>
    </location>
</feature>
<proteinExistence type="predicted"/>
<dbReference type="InterPro" id="IPR011701">
    <property type="entry name" value="MFS"/>
</dbReference>
<evidence type="ECO:0000256" key="3">
    <source>
        <dbReference type="ARBA" id="ARBA00022989"/>
    </source>
</evidence>
<protein>
    <submittedName>
        <fullName evidence="6">Uncharacterized protein</fullName>
    </submittedName>
</protein>
<accession>R0K6S5</accession>
<keyword evidence="2 5" id="KW-0812">Transmembrane</keyword>
<feature type="transmembrane region" description="Helical" evidence="5">
    <location>
        <begin position="39"/>
        <end position="60"/>
    </location>
</feature>
<evidence type="ECO:0000256" key="1">
    <source>
        <dbReference type="ARBA" id="ARBA00004141"/>
    </source>
</evidence>
<dbReference type="OrthoDB" id="196103at2759"/>
<evidence type="ECO:0000256" key="5">
    <source>
        <dbReference type="SAM" id="Phobius"/>
    </source>
</evidence>
<feature type="transmembrane region" description="Helical" evidence="5">
    <location>
        <begin position="201"/>
        <end position="222"/>
    </location>
</feature>
<dbReference type="GeneID" id="19395138"/>
<dbReference type="InterPro" id="IPR036259">
    <property type="entry name" value="MFS_trans_sf"/>
</dbReference>
<dbReference type="HOGENOM" id="CLU_030884_2_1_1"/>
<evidence type="ECO:0000256" key="4">
    <source>
        <dbReference type="ARBA" id="ARBA00023136"/>
    </source>
</evidence>
<feature type="transmembrane region" description="Helical" evidence="5">
    <location>
        <begin position="296"/>
        <end position="313"/>
    </location>
</feature>
<feature type="transmembrane region" description="Helical" evidence="5">
    <location>
        <begin position="368"/>
        <end position="389"/>
    </location>
</feature>
<keyword evidence="3 5" id="KW-1133">Transmembrane helix</keyword>